<evidence type="ECO:0000313" key="5">
    <source>
        <dbReference type="Proteomes" id="UP000198319"/>
    </source>
</evidence>
<evidence type="ECO:0000313" key="3">
    <source>
        <dbReference type="EMBL" id="OXB21147.1"/>
    </source>
</evidence>
<accession>A0A1S1JBE8</accession>
<dbReference type="EMBL" id="MUHG01000005">
    <property type="protein sequence ID" value="OXB21147.1"/>
    <property type="molecule type" value="Genomic_DNA"/>
</dbReference>
<proteinExistence type="predicted"/>
<organism evidence="2 4">
    <name type="scientific">Flavobacterium tructae</name>
    <dbReference type="NCBI Taxonomy" id="1114873"/>
    <lineage>
        <taxon>Bacteria</taxon>
        <taxon>Pseudomonadati</taxon>
        <taxon>Bacteroidota</taxon>
        <taxon>Flavobacteriia</taxon>
        <taxon>Flavobacteriales</taxon>
        <taxon>Flavobacteriaceae</taxon>
        <taxon>Flavobacterium</taxon>
    </lineage>
</organism>
<evidence type="ECO:0000313" key="2">
    <source>
        <dbReference type="EMBL" id="OHT46839.1"/>
    </source>
</evidence>
<comment type="caution">
    <text evidence="2">The sequence shown here is derived from an EMBL/GenBank/DDBJ whole genome shotgun (WGS) entry which is preliminary data.</text>
</comment>
<dbReference type="OrthoDB" id="1151192at2"/>
<dbReference type="AlphaFoldDB" id="A0A1S1JBE8"/>
<feature type="signal peptide" evidence="1">
    <location>
        <begin position="1"/>
        <end position="19"/>
    </location>
</feature>
<dbReference type="PROSITE" id="PS51257">
    <property type="entry name" value="PROKAR_LIPOPROTEIN"/>
    <property type="match status" value="1"/>
</dbReference>
<dbReference type="Proteomes" id="UP000180252">
    <property type="component" value="Unassembled WGS sequence"/>
</dbReference>
<reference evidence="4" key="1">
    <citation type="submission" date="2016-09" db="EMBL/GenBank/DDBJ databases">
        <authorList>
            <person name="Chen S."/>
            <person name="Walker E."/>
        </authorList>
    </citation>
    <scope>NUCLEOTIDE SEQUENCE [LARGE SCALE GENOMIC DNA]</scope>
    <source>
        <strain evidence="4">MSU</strain>
    </source>
</reference>
<evidence type="ECO:0008006" key="6">
    <source>
        <dbReference type="Google" id="ProtNLM"/>
    </source>
</evidence>
<sequence>MKNLILLLSLVLITSCSSSDEDTQGVFYSPSWIQGSWKDNTTGAILTFTKNDIKYNSGGNTYSFSKNQIRTSSNRIIPQQIAKTDNLYIVDFGQGLEGSLIRFNFFKKTDNTIESKGHLPGNYTRL</sequence>
<evidence type="ECO:0000313" key="4">
    <source>
        <dbReference type="Proteomes" id="UP000180252"/>
    </source>
</evidence>
<name>A0A1S1JBE8_9FLAO</name>
<dbReference type="Proteomes" id="UP000198319">
    <property type="component" value="Unassembled WGS sequence"/>
</dbReference>
<reference evidence="2" key="2">
    <citation type="submission" date="2016-09" db="EMBL/GenBank/DDBJ databases">
        <authorList>
            <person name="Capua I."/>
            <person name="De Benedictis P."/>
            <person name="Joannis T."/>
            <person name="Lombin L.H."/>
            <person name="Cattoli G."/>
        </authorList>
    </citation>
    <scope>NUCLEOTIDE SEQUENCE [LARGE SCALE GENOMIC DNA]</scope>
    <source>
        <strain evidence="2">MSU</strain>
    </source>
</reference>
<keyword evidence="1" id="KW-0732">Signal</keyword>
<dbReference type="EMBL" id="MIKE01000011">
    <property type="protein sequence ID" value="OHT46839.1"/>
    <property type="molecule type" value="Genomic_DNA"/>
</dbReference>
<feature type="chain" id="PRO_5010218466" description="Lipoprotein" evidence="1">
    <location>
        <begin position="20"/>
        <end position="126"/>
    </location>
</feature>
<protein>
    <recommendedName>
        <fullName evidence="6">Lipoprotein</fullName>
    </recommendedName>
</protein>
<evidence type="ECO:0000256" key="1">
    <source>
        <dbReference type="SAM" id="SignalP"/>
    </source>
</evidence>
<keyword evidence="5" id="KW-1185">Reference proteome</keyword>
<dbReference type="RefSeq" id="WP_070906478.1">
    <property type="nucleotide sequence ID" value="NZ_MIKE01000011.1"/>
</dbReference>
<gene>
    <name evidence="3" type="ORF">B0A71_06050</name>
    <name evidence="2" type="ORF">BHE19_04865</name>
</gene>
<reference evidence="3 5" key="3">
    <citation type="submission" date="2016-11" db="EMBL/GenBank/DDBJ databases">
        <title>Whole genomes of Flavobacteriaceae.</title>
        <authorList>
            <person name="Stine C."/>
            <person name="Li C."/>
            <person name="Tadesse D."/>
        </authorList>
    </citation>
    <scope>NUCLEOTIDE SEQUENCE [LARGE SCALE GENOMIC DNA]</scope>
    <source>
        <strain evidence="3 5">ATCC BAA-2541</strain>
    </source>
</reference>